<feature type="active site" description="Proton donor; for beta-elimination activity" evidence="15">
    <location>
        <position position="58"/>
    </location>
</feature>
<evidence type="ECO:0000256" key="11">
    <source>
        <dbReference type="ARBA" id="ARBA00023239"/>
    </source>
</evidence>
<dbReference type="InterPro" id="IPR020629">
    <property type="entry name" value="FPG_Glyclase"/>
</dbReference>
<dbReference type="GO" id="GO:0140078">
    <property type="term" value="F:class I DNA-(apurinic or apyrimidinic site) endonuclease activity"/>
    <property type="evidence" value="ECO:0007669"/>
    <property type="project" value="UniProtKB-EC"/>
</dbReference>
<dbReference type="InterPro" id="IPR010979">
    <property type="entry name" value="Ribosomal_uS13-like_H2TH"/>
</dbReference>
<dbReference type="HAMAP" id="MF_00103">
    <property type="entry name" value="Fapy_DNA_glycosyl"/>
    <property type="match status" value="1"/>
</dbReference>
<feature type="active site" description="Schiff-base intermediate with DNA" evidence="15">
    <location>
        <position position="2"/>
    </location>
</feature>
<feature type="domain" description="FPG-type" evidence="16">
    <location>
        <begin position="259"/>
        <end position="295"/>
    </location>
</feature>
<dbReference type="SUPFAM" id="SSF81624">
    <property type="entry name" value="N-terminal domain of MutM-like DNA repair proteins"/>
    <property type="match status" value="1"/>
</dbReference>
<evidence type="ECO:0000256" key="9">
    <source>
        <dbReference type="ARBA" id="ARBA00023125"/>
    </source>
</evidence>
<dbReference type="FunFam" id="1.10.8.50:FF:000003">
    <property type="entry name" value="Formamidopyrimidine-DNA glycosylase"/>
    <property type="match status" value="1"/>
</dbReference>
<evidence type="ECO:0000256" key="12">
    <source>
        <dbReference type="ARBA" id="ARBA00023268"/>
    </source>
</evidence>
<keyword evidence="8 15" id="KW-0862">Zinc</keyword>
<comment type="subunit">
    <text evidence="3 15">Monomer.</text>
</comment>
<evidence type="ECO:0000259" key="17">
    <source>
        <dbReference type="PROSITE" id="PS51068"/>
    </source>
</evidence>
<evidence type="ECO:0000313" key="18">
    <source>
        <dbReference type="EMBL" id="MTD95133.1"/>
    </source>
</evidence>
<dbReference type="SUPFAM" id="SSF46946">
    <property type="entry name" value="S13-like H2TH domain"/>
    <property type="match status" value="1"/>
</dbReference>
<dbReference type="AlphaFoldDB" id="A0A6I3KL98"/>
<dbReference type="EC" id="4.2.99.18" evidence="15"/>
<sequence length="295" mass="32700">MPELPEVEIVRRGLEPALTGKAFAQVEQHRPDLRFPLPKNFPGELRGRKVERLERRGKYLLARLSGGRVLLMHLGMTGCFTVHEPQSTRKMPPMVNDTRGGKHGAHDHVVFHMRGGGSVTYNDPRRFGFMMLIPEKDLDEHPLLHHLGVEPLDGGLTPEYLAQRARGKKLTLKPFLADQRIVAGLGNIYACEALYRARLSPTRGAATIATSTGKPTARAVALVQAIKEVLADAINAGGSSMRDYRNANGELGAFQHKFCVYDREGKPCLRKGCGGTVRRIVQSGRATFYCPRCQR</sequence>
<evidence type="ECO:0000256" key="1">
    <source>
        <dbReference type="ARBA" id="ARBA00001668"/>
    </source>
</evidence>
<feature type="active site" description="Proton donor; for delta-elimination activity" evidence="15">
    <location>
        <position position="285"/>
    </location>
</feature>
<dbReference type="RefSeq" id="WP_154739706.1">
    <property type="nucleotide sequence ID" value="NZ_WMBQ01000002.1"/>
</dbReference>
<evidence type="ECO:0000256" key="13">
    <source>
        <dbReference type="ARBA" id="ARBA00023295"/>
    </source>
</evidence>
<dbReference type="NCBIfam" id="NF002211">
    <property type="entry name" value="PRK01103.1"/>
    <property type="match status" value="1"/>
</dbReference>
<evidence type="ECO:0000259" key="16">
    <source>
        <dbReference type="PROSITE" id="PS51066"/>
    </source>
</evidence>
<dbReference type="PROSITE" id="PS51066">
    <property type="entry name" value="ZF_FPG_2"/>
    <property type="match status" value="1"/>
</dbReference>
<feature type="binding site" evidence="15">
    <location>
        <position position="168"/>
    </location>
    <ligand>
        <name>DNA</name>
        <dbReference type="ChEBI" id="CHEBI:16991"/>
    </ligand>
</feature>
<comment type="similarity">
    <text evidence="2 15">Belongs to the FPG family.</text>
</comment>
<evidence type="ECO:0000256" key="14">
    <source>
        <dbReference type="ARBA" id="ARBA00044632"/>
    </source>
</evidence>
<organism evidence="18 19">
    <name type="scientific">Hyphomicrobium album</name>
    <dbReference type="NCBI Taxonomy" id="2665159"/>
    <lineage>
        <taxon>Bacteria</taxon>
        <taxon>Pseudomonadati</taxon>
        <taxon>Pseudomonadota</taxon>
        <taxon>Alphaproteobacteria</taxon>
        <taxon>Hyphomicrobiales</taxon>
        <taxon>Hyphomicrobiaceae</taxon>
        <taxon>Hyphomicrobium</taxon>
    </lineage>
</organism>
<evidence type="ECO:0000256" key="7">
    <source>
        <dbReference type="ARBA" id="ARBA00022801"/>
    </source>
</evidence>
<dbReference type="InterPro" id="IPR035937">
    <property type="entry name" value="FPG_N"/>
</dbReference>
<accession>A0A6I3KL98</accession>
<dbReference type="NCBIfam" id="TIGR00577">
    <property type="entry name" value="fpg"/>
    <property type="match status" value="1"/>
</dbReference>
<dbReference type="Pfam" id="PF06827">
    <property type="entry name" value="zf-FPG_IleRS"/>
    <property type="match status" value="1"/>
</dbReference>
<dbReference type="Gene3D" id="3.20.190.10">
    <property type="entry name" value="MutM-like, N-terminal"/>
    <property type="match status" value="1"/>
</dbReference>
<dbReference type="InterPro" id="IPR015886">
    <property type="entry name" value="H2TH_FPG"/>
</dbReference>
<evidence type="ECO:0000256" key="4">
    <source>
        <dbReference type="ARBA" id="ARBA00022723"/>
    </source>
</evidence>
<dbReference type="GO" id="GO:0003684">
    <property type="term" value="F:damaged DNA binding"/>
    <property type="evidence" value="ECO:0007669"/>
    <property type="project" value="InterPro"/>
</dbReference>
<dbReference type="Proteomes" id="UP000440694">
    <property type="component" value="Unassembled WGS sequence"/>
</dbReference>
<keyword evidence="10 15" id="KW-0234">DNA repair</keyword>
<feature type="binding site" evidence="15">
    <location>
        <position position="125"/>
    </location>
    <ligand>
        <name>DNA</name>
        <dbReference type="ChEBI" id="CHEBI:16991"/>
    </ligand>
</feature>
<dbReference type="InterPro" id="IPR012319">
    <property type="entry name" value="FPG_cat"/>
</dbReference>
<proteinExistence type="inferred from homology"/>
<reference evidence="18 19" key="1">
    <citation type="submission" date="2019-11" db="EMBL/GenBank/DDBJ databases">
        <title>Identification of a novel strain.</title>
        <authorList>
            <person name="Xu Q."/>
            <person name="Wang G."/>
        </authorList>
    </citation>
    <scope>NUCLEOTIDE SEQUENCE [LARGE SCALE GENOMIC DNA]</scope>
    <source>
        <strain evidence="19">xq</strain>
    </source>
</reference>
<dbReference type="InterPro" id="IPR010663">
    <property type="entry name" value="Znf_FPG/IleRS"/>
</dbReference>
<dbReference type="PANTHER" id="PTHR22993">
    <property type="entry name" value="FORMAMIDOPYRIMIDINE-DNA GLYCOSYLASE"/>
    <property type="match status" value="1"/>
</dbReference>
<feature type="active site" description="Proton donor" evidence="15">
    <location>
        <position position="3"/>
    </location>
</feature>
<dbReference type="SMART" id="SM01232">
    <property type="entry name" value="H2TH"/>
    <property type="match status" value="1"/>
</dbReference>
<dbReference type="Pfam" id="PF06831">
    <property type="entry name" value="H2TH"/>
    <property type="match status" value="1"/>
</dbReference>
<evidence type="ECO:0000256" key="5">
    <source>
        <dbReference type="ARBA" id="ARBA00022763"/>
    </source>
</evidence>
<keyword evidence="19" id="KW-1185">Reference proteome</keyword>
<comment type="catalytic activity">
    <reaction evidence="1 15">
        <text>Hydrolysis of DNA containing ring-opened 7-methylguanine residues, releasing 2,6-diamino-4-hydroxy-5-(N-methyl)formamidopyrimidine.</text>
        <dbReference type="EC" id="3.2.2.23"/>
    </reaction>
</comment>
<evidence type="ECO:0000313" key="19">
    <source>
        <dbReference type="Proteomes" id="UP000440694"/>
    </source>
</evidence>
<comment type="function">
    <text evidence="15">Involved in base excision repair of DNA damaged by oxidation or by mutagenic agents. Acts as DNA glycosylase that recognizes and removes damaged bases. Has a preference for oxidized purines, such as 7,8-dihydro-8-oxoguanine (8-oxoG). Has AP (apurinic/apyrimidinic) lyase activity and introduces nicks in the DNA strand. Cleaves the DNA backbone by beta-delta elimination to generate a single-strand break at the site of the removed base with both 3'- and 5'-phosphates.</text>
</comment>
<dbReference type="Gene3D" id="1.10.8.50">
    <property type="match status" value="1"/>
</dbReference>
<dbReference type="CDD" id="cd08966">
    <property type="entry name" value="EcFpg-like_N"/>
    <property type="match status" value="1"/>
</dbReference>
<evidence type="ECO:0000256" key="8">
    <source>
        <dbReference type="ARBA" id="ARBA00022833"/>
    </source>
</evidence>
<evidence type="ECO:0000256" key="3">
    <source>
        <dbReference type="ARBA" id="ARBA00011245"/>
    </source>
</evidence>
<dbReference type="InterPro" id="IPR015887">
    <property type="entry name" value="DNA_glyclase_Znf_dom_DNA_BS"/>
</dbReference>
<evidence type="ECO:0000256" key="2">
    <source>
        <dbReference type="ARBA" id="ARBA00009409"/>
    </source>
</evidence>
<comment type="catalytic activity">
    <reaction evidence="14 15">
        <text>2'-deoxyribonucleotide-(2'-deoxyribose 5'-phosphate)-2'-deoxyribonucleotide-DNA = a 3'-end 2'-deoxyribonucleotide-(2,3-dehydro-2,3-deoxyribose 5'-phosphate)-DNA + a 5'-end 5'-phospho-2'-deoxyribonucleoside-DNA + H(+)</text>
        <dbReference type="Rhea" id="RHEA:66592"/>
        <dbReference type="Rhea" id="RHEA-COMP:13180"/>
        <dbReference type="Rhea" id="RHEA-COMP:16897"/>
        <dbReference type="Rhea" id="RHEA-COMP:17067"/>
        <dbReference type="ChEBI" id="CHEBI:15378"/>
        <dbReference type="ChEBI" id="CHEBI:136412"/>
        <dbReference type="ChEBI" id="CHEBI:157695"/>
        <dbReference type="ChEBI" id="CHEBI:167181"/>
        <dbReference type="EC" id="4.2.99.18"/>
    </reaction>
</comment>
<dbReference type="SUPFAM" id="SSF57716">
    <property type="entry name" value="Glucocorticoid receptor-like (DNA-binding domain)"/>
    <property type="match status" value="1"/>
</dbReference>
<keyword evidence="4 15" id="KW-0479">Metal-binding</keyword>
<evidence type="ECO:0000256" key="10">
    <source>
        <dbReference type="ARBA" id="ARBA00023204"/>
    </source>
</evidence>
<keyword evidence="12 15" id="KW-0511">Multifunctional enzyme</keyword>
<keyword evidence="7 15" id="KW-0378">Hydrolase</keyword>
<dbReference type="PROSITE" id="PS01242">
    <property type="entry name" value="ZF_FPG_1"/>
    <property type="match status" value="1"/>
</dbReference>
<dbReference type="GO" id="GO:0006284">
    <property type="term" value="P:base-excision repair"/>
    <property type="evidence" value="ECO:0007669"/>
    <property type="project" value="InterPro"/>
</dbReference>
<comment type="caution">
    <text evidence="18">The sequence shown here is derived from an EMBL/GenBank/DDBJ whole genome shotgun (WGS) entry which is preliminary data.</text>
</comment>
<dbReference type="GO" id="GO:0034039">
    <property type="term" value="F:8-oxo-7,8-dihydroguanine DNA N-glycosylase activity"/>
    <property type="evidence" value="ECO:0007669"/>
    <property type="project" value="TreeGrafter"/>
</dbReference>
<dbReference type="PROSITE" id="PS51068">
    <property type="entry name" value="FPG_CAT"/>
    <property type="match status" value="1"/>
</dbReference>
<gene>
    <name evidence="15 18" type="primary">mutM</name>
    <name evidence="15" type="synonym">fpg</name>
    <name evidence="18" type="ORF">GIW81_12405</name>
</gene>
<keyword evidence="5 15" id="KW-0227">DNA damage</keyword>
<keyword evidence="6 15" id="KW-0863">Zinc-finger</keyword>
<dbReference type="GO" id="GO:0008270">
    <property type="term" value="F:zinc ion binding"/>
    <property type="evidence" value="ECO:0007669"/>
    <property type="project" value="UniProtKB-UniRule"/>
</dbReference>
<feature type="binding site" evidence="15">
    <location>
        <position position="106"/>
    </location>
    <ligand>
        <name>DNA</name>
        <dbReference type="ChEBI" id="CHEBI:16991"/>
    </ligand>
</feature>
<evidence type="ECO:0000256" key="15">
    <source>
        <dbReference type="HAMAP-Rule" id="MF_00103"/>
    </source>
</evidence>
<dbReference type="Pfam" id="PF01149">
    <property type="entry name" value="Fapy_DNA_glyco"/>
    <property type="match status" value="1"/>
</dbReference>
<dbReference type="InterPro" id="IPR000214">
    <property type="entry name" value="Znf_DNA_glyclase/AP_lyase"/>
</dbReference>
<keyword evidence="13 15" id="KW-0326">Glycosidase</keyword>
<keyword evidence="9 15" id="KW-0238">DNA-binding</keyword>
<dbReference type="SMART" id="SM00898">
    <property type="entry name" value="Fapy_DNA_glyco"/>
    <property type="match status" value="1"/>
</dbReference>
<evidence type="ECO:0000256" key="6">
    <source>
        <dbReference type="ARBA" id="ARBA00022771"/>
    </source>
</evidence>
<dbReference type="EMBL" id="WMBQ01000002">
    <property type="protein sequence ID" value="MTD95133.1"/>
    <property type="molecule type" value="Genomic_DNA"/>
</dbReference>
<keyword evidence="11 15" id="KW-0456">Lyase</keyword>
<protein>
    <recommendedName>
        <fullName evidence="15">Formamidopyrimidine-DNA glycosylase</fullName>
        <shortName evidence="15">Fapy-DNA glycosylase</shortName>
        <ecNumber evidence="15">3.2.2.23</ecNumber>
    </recommendedName>
    <alternativeName>
        <fullName evidence="15">DNA-(apurinic or apyrimidinic site) lyase MutM</fullName>
        <shortName evidence="15">AP lyase MutM</shortName>
        <ecNumber evidence="15">4.2.99.18</ecNumber>
    </alternativeName>
</protein>
<comment type="cofactor">
    <cofactor evidence="15">
        <name>Zn(2+)</name>
        <dbReference type="ChEBI" id="CHEBI:29105"/>
    </cofactor>
    <text evidence="15">Binds 1 zinc ion per subunit.</text>
</comment>
<dbReference type="PANTHER" id="PTHR22993:SF9">
    <property type="entry name" value="FORMAMIDOPYRIMIDINE-DNA GLYCOSYLASE"/>
    <property type="match status" value="1"/>
</dbReference>
<name>A0A6I3KL98_9HYPH</name>
<dbReference type="EC" id="3.2.2.23" evidence="15"/>
<feature type="domain" description="Formamidopyrimidine-DNA glycosylase catalytic" evidence="17">
    <location>
        <begin position="2"/>
        <end position="128"/>
    </location>
</feature>